<sequence>METAIALAAAGLLAVALAAVVGPRLHVPAPLVLVVLGVVVSVLPFVPVVEVPPELVLSGILPPLLYSTSAAMPAMDLRRELGAVSALSVALVVVSALVLGWVFTLLVPDLPYSWAVALGAVISPTDAVATSIAKQADVSHRVTAILEGESLLNDASALVLLRAAVAGSATAVSLWGVAGQFVLAVAVAVVVGLLVGRASVRVRGRVSDPTAATVISFTVPFAAALPAEALGGSGLVAAVAAGLVVGRRGPRVLRPQQRRSDEENWATVSLVLEGAVFLLMGLEIAGIVSAAGGADVAVRALGLAVVGLLGVVVVRTAVVAPLLGWLHLRSTRWQRARGRVEAMQERLAGGEPLPARGRSSRRRREVDVQRFGRRVRQVLADIDYLAASPLGPREGAVVVWAGMRGAVTVAAAQTLPTGDDGPEQRSLLVLVAFAVAAVSLLVQGGTLSVLIRWLRPAVDDPEVLARERVEVLQLVRDSWAAVPPEAGEPDKQHRLRQLRASRDALLDARDVGVHDADVLGGALAAVDAEEVALDLRGGPQG</sequence>
<keyword evidence="13" id="KW-1185">Reference proteome</keyword>
<keyword evidence="3" id="KW-1003">Cell membrane</keyword>
<dbReference type="InterPro" id="IPR006153">
    <property type="entry name" value="Cation/H_exchanger_TM"/>
</dbReference>
<gene>
    <name evidence="12" type="ORF">WDZ17_09845</name>
</gene>
<evidence type="ECO:0000256" key="8">
    <source>
        <dbReference type="ARBA" id="ARBA00023136"/>
    </source>
</evidence>
<evidence type="ECO:0000256" key="1">
    <source>
        <dbReference type="ARBA" id="ARBA00004651"/>
    </source>
</evidence>
<keyword evidence="9" id="KW-0739">Sodium transport</keyword>
<evidence type="ECO:0000259" key="11">
    <source>
        <dbReference type="Pfam" id="PF00999"/>
    </source>
</evidence>
<evidence type="ECO:0000313" key="12">
    <source>
        <dbReference type="EMBL" id="MEJ5945592.1"/>
    </source>
</evidence>
<reference evidence="12 13" key="1">
    <citation type="journal article" date="2017" name="Int. J. Syst. Evol. Microbiol.">
        <title>Pseudokineococcus basanitobsidens sp. nov., isolated from volcanic rock.</title>
        <authorList>
            <person name="Lee D.W."/>
            <person name="Park M.Y."/>
            <person name="Kim J.J."/>
            <person name="Kim B.S."/>
        </authorList>
    </citation>
    <scope>NUCLEOTIDE SEQUENCE [LARGE SCALE GENOMIC DNA]</scope>
    <source>
        <strain evidence="12 13">DSM 103726</strain>
    </source>
</reference>
<dbReference type="PANTHER" id="PTHR10110:SF86">
    <property type="entry name" value="SODIUM_HYDROGEN EXCHANGER 7"/>
    <property type="match status" value="1"/>
</dbReference>
<name>A0ABU8RKH8_9ACTN</name>
<evidence type="ECO:0000256" key="4">
    <source>
        <dbReference type="ARBA" id="ARBA00022692"/>
    </source>
</evidence>
<dbReference type="InterPro" id="IPR018422">
    <property type="entry name" value="Cation/H_exchanger_CPA1"/>
</dbReference>
<feature type="transmembrane region" description="Helical" evidence="10">
    <location>
        <begin position="267"/>
        <end position="288"/>
    </location>
</feature>
<dbReference type="PANTHER" id="PTHR10110">
    <property type="entry name" value="SODIUM/HYDROGEN EXCHANGER"/>
    <property type="match status" value="1"/>
</dbReference>
<feature type="domain" description="Cation/H+ exchanger transmembrane" evidence="11">
    <location>
        <begin position="14"/>
        <end position="329"/>
    </location>
</feature>
<feature type="transmembrane region" description="Helical" evidence="10">
    <location>
        <begin position="28"/>
        <end position="49"/>
    </location>
</feature>
<feature type="transmembrane region" description="Helical" evidence="10">
    <location>
        <begin position="172"/>
        <end position="194"/>
    </location>
</feature>
<evidence type="ECO:0000256" key="5">
    <source>
        <dbReference type="ARBA" id="ARBA00022989"/>
    </source>
</evidence>
<dbReference type="RefSeq" id="WP_339574977.1">
    <property type="nucleotide sequence ID" value="NZ_JBBIAA010000009.1"/>
</dbReference>
<keyword evidence="7" id="KW-0406">Ion transport</keyword>
<comment type="caution">
    <text evidence="12">The sequence shown here is derived from an EMBL/GenBank/DDBJ whole genome shotgun (WGS) entry which is preliminary data.</text>
</comment>
<evidence type="ECO:0000256" key="10">
    <source>
        <dbReference type="SAM" id="Phobius"/>
    </source>
</evidence>
<evidence type="ECO:0000256" key="9">
    <source>
        <dbReference type="ARBA" id="ARBA00023201"/>
    </source>
</evidence>
<dbReference type="Gene3D" id="6.10.140.1330">
    <property type="match status" value="1"/>
</dbReference>
<evidence type="ECO:0000256" key="7">
    <source>
        <dbReference type="ARBA" id="ARBA00023065"/>
    </source>
</evidence>
<feature type="transmembrane region" description="Helical" evidence="10">
    <location>
        <begin position="300"/>
        <end position="328"/>
    </location>
</feature>
<keyword evidence="2" id="KW-0813">Transport</keyword>
<dbReference type="Proteomes" id="UP001387100">
    <property type="component" value="Unassembled WGS sequence"/>
</dbReference>
<accession>A0ABU8RKH8</accession>
<keyword evidence="6" id="KW-0915">Sodium</keyword>
<keyword evidence="4 10" id="KW-0812">Transmembrane</keyword>
<evidence type="ECO:0000313" key="13">
    <source>
        <dbReference type="Proteomes" id="UP001387100"/>
    </source>
</evidence>
<proteinExistence type="predicted"/>
<keyword evidence="8 10" id="KW-0472">Membrane</keyword>
<organism evidence="12 13">
    <name type="scientific">Pseudokineococcus basanitobsidens</name>
    <dbReference type="NCBI Taxonomy" id="1926649"/>
    <lineage>
        <taxon>Bacteria</taxon>
        <taxon>Bacillati</taxon>
        <taxon>Actinomycetota</taxon>
        <taxon>Actinomycetes</taxon>
        <taxon>Kineosporiales</taxon>
        <taxon>Kineosporiaceae</taxon>
        <taxon>Pseudokineococcus</taxon>
    </lineage>
</organism>
<protein>
    <submittedName>
        <fullName evidence="12">Cation:proton antiporter</fullName>
    </submittedName>
</protein>
<dbReference type="Pfam" id="PF00999">
    <property type="entry name" value="Na_H_Exchanger"/>
    <property type="match status" value="1"/>
</dbReference>
<dbReference type="EMBL" id="JBBIAA010000009">
    <property type="protein sequence ID" value="MEJ5945592.1"/>
    <property type="molecule type" value="Genomic_DNA"/>
</dbReference>
<feature type="transmembrane region" description="Helical" evidence="10">
    <location>
        <begin position="81"/>
        <end position="103"/>
    </location>
</feature>
<keyword evidence="5 10" id="KW-1133">Transmembrane helix</keyword>
<evidence type="ECO:0000256" key="2">
    <source>
        <dbReference type="ARBA" id="ARBA00022448"/>
    </source>
</evidence>
<comment type="subcellular location">
    <subcellularLocation>
        <location evidence="1">Cell membrane</location>
        <topology evidence="1">Multi-pass membrane protein</topology>
    </subcellularLocation>
</comment>
<feature type="transmembrane region" description="Helical" evidence="10">
    <location>
        <begin position="427"/>
        <end position="454"/>
    </location>
</feature>
<evidence type="ECO:0000256" key="3">
    <source>
        <dbReference type="ARBA" id="ARBA00022475"/>
    </source>
</evidence>
<evidence type="ECO:0000256" key="6">
    <source>
        <dbReference type="ARBA" id="ARBA00023053"/>
    </source>
</evidence>